<dbReference type="GO" id="GO:0004180">
    <property type="term" value="F:carboxypeptidase activity"/>
    <property type="evidence" value="ECO:0007669"/>
    <property type="project" value="UniProtKB-KW"/>
</dbReference>
<evidence type="ECO:0000259" key="3">
    <source>
        <dbReference type="Pfam" id="PF02557"/>
    </source>
</evidence>
<organism evidence="4 5">
    <name type="scientific">Alteribacillus persepolensis</name>
    <dbReference type="NCBI Taxonomy" id="568899"/>
    <lineage>
        <taxon>Bacteria</taxon>
        <taxon>Bacillati</taxon>
        <taxon>Bacillota</taxon>
        <taxon>Bacilli</taxon>
        <taxon>Bacillales</taxon>
        <taxon>Bacillaceae</taxon>
        <taxon>Alteribacillus</taxon>
    </lineage>
</organism>
<dbReference type="EMBL" id="FNDK01000033">
    <property type="protein sequence ID" value="SDI30908.1"/>
    <property type="molecule type" value="Genomic_DNA"/>
</dbReference>
<sequence length="268" mass="29346">MRAKTAVWCAVCLCVVSACSAGSTEAPQQEQTNESAEVEPVGGDTPQTDEQAERQEENTDENSALAPPPALNEEGVLVHPGDVKALVNREYLLPADYTPEDLVVPDVAFPFEENHPKKQIREVAAAPLEELFAKAAEEGLSLYAVSGFRSYERQEAIFAANVREDGEAAANQYSAKPGQSEHQSGLAMDVSSPSNDLALTDAFGETPEGKWLKTNAYRFGFIIRYPEGKTDITGYQYEPWHLRYVGKEAAQVIHEEEITLEEYYGVGG</sequence>
<dbReference type="AlphaFoldDB" id="A0A1G8JI45"/>
<evidence type="ECO:0000313" key="5">
    <source>
        <dbReference type="Proteomes" id="UP000199163"/>
    </source>
</evidence>
<protein>
    <submittedName>
        <fullName evidence="4">D-alanyl-D-alanine carboxypeptidase</fullName>
    </submittedName>
</protein>
<dbReference type="CDD" id="cd14852">
    <property type="entry name" value="LD-carboxypeptidase"/>
    <property type="match status" value="1"/>
</dbReference>
<keyword evidence="4" id="KW-0378">Hydrolase</keyword>
<dbReference type="RefSeq" id="WP_091276480.1">
    <property type="nucleotide sequence ID" value="NZ_FNDK01000033.1"/>
</dbReference>
<dbReference type="Gene3D" id="3.30.1380.10">
    <property type="match status" value="1"/>
</dbReference>
<keyword evidence="2" id="KW-0732">Signal</keyword>
<feature type="region of interest" description="Disordered" evidence="1">
    <location>
        <begin position="24"/>
        <end position="75"/>
    </location>
</feature>
<dbReference type="STRING" id="568899.SAMN05192534_13325"/>
<feature type="compositionally biased region" description="Polar residues" evidence="1">
    <location>
        <begin position="24"/>
        <end position="35"/>
    </location>
</feature>
<dbReference type="InterPro" id="IPR058193">
    <property type="entry name" value="VanY/YodJ_core_dom"/>
</dbReference>
<name>A0A1G8JI45_9BACI</name>
<feature type="chain" id="PRO_5039452322" evidence="2">
    <location>
        <begin position="21"/>
        <end position="268"/>
    </location>
</feature>
<dbReference type="InterPro" id="IPR009045">
    <property type="entry name" value="Zn_M74/Hedgehog-like"/>
</dbReference>
<evidence type="ECO:0000313" key="4">
    <source>
        <dbReference type="EMBL" id="SDI30908.1"/>
    </source>
</evidence>
<dbReference type="InterPro" id="IPR003709">
    <property type="entry name" value="VanY-like_core_dom"/>
</dbReference>
<dbReference type="PROSITE" id="PS51257">
    <property type="entry name" value="PROKAR_LIPOPROTEIN"/>
    <property type="match status" value="1"/>
</dbReference>
<dbReference type="GO" id="GO:0006508">
    <property type="term" value="P:proteolysis"/>
    <property type="evidence" value="ECO:0007669"/>
    <property type="project" value="InterPro"/>
</dbReference>
<feature type="signal peptide" evidence="2">
    <location>
        <begin position="1"/>
        <end position="20"/>
    </location>
</feature>
<feature type="domain" description="D-alanyl-D-alanine carboxypeptidase-like core" evidence="3">
    <location>
        <begin position="118"/>
        <end position="247"/>
    </location>
</feature>
<dbReference type="PANTHER" id="PTHR34385:SF1">
    <property type="entry name" value="PEPTIDOGLYCAN L-ALANYL-D-GLUTAMATE ENDOPEPTIDASE CWLK"/>
    <property type="match status" value="1"/>
</dbReference>
<dbReference type="PANTHER" id="PTHR34385">
    <property type="entry name" value="D-ALANYL-D-ALANINE CARBOXYPEPTIDASE"/>
    <property type="match status" value="1"/>
</dbReference>
<dbReference type="SUPFAM" id="SSF55166">
    <property type="entry name" value="Hedgehog/DD-peptidase"/>
    <property type="match status" value="1"/>
</dbReference>
<dbReference type="Proteomes" id="UP000199163">
    <property type="component" value="Unassembled WGS sequence"/>
</dbReference>
<dbReference type="Pfam" id="PF02557">
    <property type="entry name" value="VanY"/>
    <property type="match status" value="1"/>
</dbReference>
<reference evidence="4 5" key="1">
    <citation type="submission" date="2016-10" db="EMBL/GenBank/DDBJ databases">
        <authorList>
            <person name="de Groot N.N."/>
        </authorList>
    </citation>
    <scope>NUCLEOTIDE SEQUENCE [LARGE SCALE GENOMIC DNA]</scope>
    <source>
        <strain evidence="4 5">DSM 21632</strain>
    </source>
</reference>
<dbReference type="InterPro" id="IPR052179">
    <property type="entry name" value="DD-CPase-like"/>
</dbReference>
<accession>A0A1G8JI45</accession>
<evidence type="ECO:0000256" key="1">
    <source>
        <dbReference type="SAM" id="MobiDB-lite"/>
    </source>
</evidence>
<gene>
    <name evidence="4" type="ORF">SAMN05192534_13325</name>
</gene>
<keyword evidence="5" id="KW-1185">Reference proteome</keyword>
<keyword evidence="4" id="KW-0121">Carboxypeptidase</keyword>
<dbReference type="OrthoDB" id="9792074at2"/>
<evidence type="ECO:0000256" key="2">
    <source>
        <dbReference type="SAM" id="SignalP"/>
    </source>
</evidence>
<keyword evidence="4" id="KW-0645">Protease</keyword>
<proteinExistence type="predicted"/>